<dbReference type="PANTHER" id="PTHR23183">
    <property type="entry name" value="NOP14"/>
    <property type="match status" value="1"/>
</dbReference>
<keyword evidence="4" id="KW-0698">rRNA processing</keyword>
<comment type="function">
    <text evidence="6">Involved in nucleolar processing of pre-18S ribosomal RNA. Has a role in the nuclear export of 40S pre-ribosomal subunit to the cytoplasm.</text>
</comment>
<evidence type="ECO:0000256" key="7">
    <source>
        <dbReference type="SAM" id="MobiDB-lite"/>
    </source>
</evidence>
<keyword evidence="5" id="KW-0539">Nucleus</keyword>
<proteinExistence type="inferred from homology"/>
<reference evidence="8" key="1">
    <citation type="submission" date="2022-07" db="EMBL/GenBank/DDBJ databases">
        <title>Phylogenomic reconstructions and comparative analyses of Kickxellomycotina fungi.</title>
        <authorList>
            <person name="Reynolds N.K."/>
            <person name="Stajich J.E."/>
            <person name="Barry K."/>
            <person name="Grigoriev I.V."/>
            <person name="Crous P."/>
            <person name="Smith M.E."/>
        </authorList>
    </citation>
    <scope>NUCLEOTIDE SEQUENCE</scope>
    <source>
        <strain evidence="8">RSA 567</strain>
    </source>
</reference>
<feature type="region of interest" description="Disordered" evidence="7">
    <location>
        <begin position="75"/>
        <end position="262"/>
    </location>
</feature>
<feature type="compositionally biased region" description="Basic and acidic residues" evidence="7">
    <location>
        <begin position="75"/>
        <end position="101"/>
    </location>
</feature>
<dbReference type="AlphaFoldDB" id="A0A9W8B482"/>
<comment type="subcellular location">
    <subcellularLocation>
        <location evidence="1">Nucleus</location>
        <location evidence="1">Nucleolus</location>
    </subcellularLocation>
</comment>
<comment type="caution">
    <text evidence="8">The sequence shown here is derived from an EMBL/GenBank/DDBJ whole genome shotgun (WGS) entry which is preliminary data.</text>
</comment>
<evidence type="ECO:0000256" key="2">
    <source>
        <dbReference type="ARBA" id="ARBA00007466"/>
    </source>
</evidence>
<evidence type="ECO:0000256" key="1">
    <source>
        <dbReference type="ARBA" id="ARBA00004604"/>
    </source>
</evidence>
<dbReference type="OrthoDB" id="441771at2759"/>
<feature type="region of interest" description="Disordered" evidence="7">
    <location>
        <begin position="25"/>
        <end position="63"/>
    </location>
</feature>
<protein>
    <submittedName>
        <fullName evidence="8">Nucleolar complex protein 14</fullName>
    </submittedName>
</protein>
<comment type="similarity">
    <text evidence="2">Belongs to the NOP14 family.</text>
</comment>
<sequence>MDAINELDSELKEIRGLLMTGEAVDAAKSDVSASESDSDDDAQDGTDAMNVANGSDSDDADDDYNRYLRELTFERRAPATDRFKTEEELLVEEKKRLERAERHRIRRMAGEPSDTESDGESATEGQSVDPMDALSATKTTAGPQGDDLLGTTMRSTKEVDFGQLVGPGLQMQASEVVASADETGDHGDGSETTSASASAGEHSSASEESESSGSESGMEDGSDLDLPPASHGQFDQAGIYDSDNDVVPLPVPPTVSSNRPLSSVPAECTPAVDAQDDGLPFTFPAPSSYQDLAQLLKGRTVTQQATIIQRLRALYPVKLAPENKEKLRNLAQALYVHIYTITADQPTPTLATLNVFVHHLVELAPMYPDLLGELAHQQVKSFHKALLDRLRLHSGPSPMALNAAFPKVTDMVQFKLISQLMSASDFKHPVVTPLQGILAQYLAQYPAQTPRDVVCGLFICHLMLDMQRQAQRLVPEVLNYLGQVLHALYDPQLPVTNGTSQATAAHGLSSLAAEQTSSTAAPRSSQQQWGFPTPAMPIARLQQHLFMALHTTAVDWSSVAYRKLPLFALIADFRAVGLPANQFKLSVLGTAVQLLGQAADLYRENPSFPELFGPMQDYLQAFTGTTTGVTQLPAALVTVMTAVETTVRVHLNHALQSRAAFPLQLQRHRPIPLPSFVPKFEDNYSLDRHYDADRQQAELKRLKHKHTRELRGAMRELRKDAQFLAAERLRVVKERDQEYNTKIRRIMGALGDQEGDLRASDRMTKQLKRKHLKLTIRR</sequence>
<dbReference type="Pfam" id="PF04147">
    <property type="entry name" value="Nop14"/>
    <property type="match status" value="1"/>
</dbReference>
<feature type="compositionally biased region" description="Low complexity" evidence="7">
    <location>
        <begin position="190"/>
        <end position="203"/>
    </location>
</feature>
<evidence type="ECO:0000256" key="5">
    <source>
        <dbReference type="ARBA" id="ARBA00023242"/>
    </source>
</evidence>
<name>A0A9W8B482_9FUNG</name>
<evidence type="ECO:0000256" key="4">
    <source>
        <dbReference type="ARBA" id="ARBA00022552"/>
    </source>
</evidence>
<keyword evidence="9" id="KW-1185">Reference proteome</keyword>
<evidence type="ECO:0000256" key="3">
    <source>
        <dbReference type="ARBA" id="ARBA00022517"/>
    </source>
</evidence>
<dbReference type="Proteomes" id="UP001151582">
    <property type="component" value="Unassembled WGS sequence"/>
</dbReference>
<accession>A0A9W8B482</accession>
<organism evidence="8 9">
    <name type="scientific">Dimargaris verticillata</name>
    <dbReference type="NCBI Taxonomy" id="2761393"/>
    <lineage>
        <taxon>Eukaryota</taxon>
        <taxon>Fungi</taxon>
        <taxon>Fungi incertae sedis</taxon>
        <taxon>Zoopagomycota</taxon>
        <taxon>Kickxellomycotina</taxon>
        <taxon>Dimargaritomycetes</taxon>
        <taxon>Dimargaritales</taxon>
        <taxon>Dimargaritaceae</taxon>
        <taxon>Dimargaris</taxon>
    </lineage>
</organism>
<dbReference type="PANTHER" id="PTHR23183:SF0">
    <property type="entry name" value="NUCLEOLAR PROTEIN 14"/>
    <property type="match status" value="1"/>
</dbReference>
<dbReference type="InterPro" id="IPR007276">
    <property type="entry name" value="Nop14"/>
</dbReference>
<evidence type="ECO:0000313" key="8">
    <source>
        <dbReference type="EMBL" id="KAJ1975048.1"/>
    </source>
</evidence>
<dbReference type="GO" id="GO:0030692">
    <property type="term" value="C:Noc4p-Nop14p complex"/>
    <property type="evidence" value="ECO:0007669"/>
    <property type="project" value="TreeGrafter"/>
</dbReference>
<evidence type="ECO:0000256" key="6">
    <source>
        <dbReference type="ARBA" id="ARBA00024695"/>
    </source>
</evidence>
<gene>
    <name evidence="8" type="primary">NOP14_1</name>
    <name evidence="8" type="ORF">H4R34_004486</name>
</gene>
<evidence type="ECO:0000313" key="9">
    <source>
        <dbReference type="Proteomes" id="UP001151582"/>
    </source>
</evidence>
<dbReference type="GO" id="GO:0032040">
    <property type="term" value="C:small-subunit processome"/>
    <property type="evidence" value="ECO:0007669"/>
    <property type="project" value="InterPro"/>
</dbReference>
<dbReference type="GO" id="GO:0030490">
    <property type="term" value="P:maturation of SSU-rRNA"/>
    <property type="evidence" value="ECO:0007669"/>
    <property type="project" value="TreeGrafter"/>
</dbReference>
<keyword evidence="3" id="KW-0690">Ribosome biogenesis</keyword>
<dbReference type="EMBL" id="JANBQB010000575">
    <property type="protein sequence ID" value="KAJ1975048.1"/>
    <property type="molecule type" value="Genomic_DNA"/>
</dbReference>